<dbReference type="EMBL" id="JAGIOB010000001">
    <property type="protein sequence ID" value="MBP2415661.1"/>
    <property type="molecule type" value="Genomic_DNA"/>
</dbReference>
<evidence type="ECO:0000256" key="6">
    <source>
        <dbReference type="ARBA" id="ARBA00022842"/>
    </source>
</evidence>
<comment type="caution">
    <text evidence="14">The sequence shown here is derived from an EMBL/GenBank/DDBJ whole genome shotgun (WGS) entry which is preliminary data.</text>
</comment>
<dbReference type="PANTHER" id="PTHR23152:SF4">
    <property type="entry name" value="2-OXOADIPATE DEHYDROGENASE COMPLEX COMPONENT E1"/>
    <property type="match status" value="1"/>
</dbReference>
<evidence type="ECO:0000256" key="3">
    <source>
        <dbReference type="ARBA" id="ARBA00004813"/>
    </source>
</evidence>
<keyword evidence="7 14" id="KW-0560">Oxidoreductase</keyword>
<evidence type="ECO:0000256" key="5">
    <source>
        <dbReference type="ARBA" id="ARBA00022723"/>
    </source>
</evidence>
<dbReference type="Pfam" id="PF00676">
    <property type="entry name" value="E1_dh"/>
    <property type="match status" value="1"/>
</dbReference>
<evidence type="ECO:0000256" key="2">
    <source>
        <dbReference type="ARBA" id="ARBA00001964"/>
    </source>
</evidence>
<dbReference type="InterPro" id="IPR029061">
    <property type="entry name" value="THDP-binding"/>
</dbReference>
<dbReference type="InterPro" id="IPR032106">
    <property type="entry name" value="2-oxogl_dehyd_N"/>
</dbReference>
<dbReference type="InterPro" id="IPR001017">
    <property type="entry name" value="DH_E1"/>
</dbReference>
<dbReference type="InterPro" id="IPR005475">
    <property type="entry name" value="Transketolase-like_Pyr-bd"/>
</dbReference>
<comment type="cofactor">
    <cofactor evidence="1">
        <name>Mg(2+)</name>
        <dbReference type="ChEBI" id="CHEBI:18420"/>
    </cofactor>
</comment>
<evidence type="ECO:0000259" key="13">
    <source>
        <dbReference type="SMART" id="SM00861"/>
    </source>
</evidence>
<dbReference type="Gene3D" id="3.40.50.11610">
    <property type="entry name" value="Multifunctional 2-oxoglutarate metabolism enzyme, C-terminal domain"/>
    <property type="match status" value="1"/>
</dbReference>
<dbReference type="InterPro" id="IPR001078">
    <property type="entry name" value="2-oxoacid_DH_actylTfrase"/>
</dbReference>
<reference evidence="14 15" key="1">
    <citation type="submission" date="2021-03" db="EMBL/GenBank/DDBJ databases">
        <title>Sequencing the genomes of 1000 actinobacteria strains.</title>
        <authorList>
            <person name="Klenk H.-P."/>
        </authorList>
    </citation>
    <scope>NUCLEOTIDE SEQUENCE [LARGE SCALE GENOMIC DNA]</scope>
    <source>
        <strain evidence="14 15">DSM 12936</strain>
    </source>
</reference>
<dbReference type="InterPro" id="IPR023213">
    <property type="entry name" value="CAT-like_dom_sf"/>
</dbReference>
<comment type="pathway">
    <text evidence="3">Carbohydrate metabolism; tricarboxylic acid cycle; succinyl-CoA from 2-oxoglutarate (dehydrogenase route): step 1/1.</text>
</comment>
<dbReference type="NCBIfam" id="TIGR00239">
    <property type="entry name" value="2oxo_dh_E1"/>
    <property type="match status" value="1"/>
</dbReference>
<proteinExistence type="predicted"/>
<dbReference type="Pfam" id="PF02779">
    <property type="entry name" value="Transket_pyr"/>
    <property type="match status" value="1"/>
</dbReference>
<feature type="compositionally biased region" description="Low complexity" evidence="12">
    <location>
        <begin position="60"/>
        <end position="94"/>
    </location>
</feature>
<dbReference type="Gene3D" id="3.40.50.12470">
    <property type="match status" value="1"/>
</dbReference>
<evidence type="ECO:0000256" key="8">
    <source>
        <dbReference type="ARBA" id="ARBA00023052"/>
    </source>
</evidence>
<dbReference type="NCBIfam" id="NF008907">
    <property type="entry name" value="PRK12270.1"/>
    <property type="match status" value="1"/>
</dbReference>
<feature type="region of interest" description="Disordered" evidence="12">
    <location>
        <begin position="45"/>
        <end position="185"/>
    </location>
</feature>
<gene>
    <name evidence="14" type="ORF">JOF54_000583</name>
</gene>
<organism evidence="14 15">
    <name type="scientific">Microlunatus capsulatus</name>
    <dbReference type="NCBI Taxonomy" id="99117"/>
    <lineage>
        <taxon>Bacteria</taxon>
        <taxon>Bacillati</taxon>
        <taxon>Actinomycetota</taxon>
        <taxon>Actinomycetes</taxon>
        <taxon>Propionibacteriales</taxon>
        <taxon>Propionibacteriaceae</taxon>
        <taxon>Microlunatus</taxon>
    </lineage>
</organism>
<dbReference type="GO" id="GO:0004591">
    <property type="term" value="F:oxoglutarate dehydrogenase (succinyl-transferring) activity"/>
    <property type="evidence" value="ECO:0007669"/>
    <property type="project" value="UniProtKB-EC"/>
</dbReference>
<dbReference type="InterPro" id="IPR042179">
    <property type="entry name" value="KGD_C_sf"/>
</dbReference>
<feature type="compositionally biased region" description="Basic and acidic residues" evidence="12">
    <location>
        <begin position="164"/>
        <end position="174"/>
    </location>
</feature>
<dbReference type="Gene3D" id="3.40.50.970">
    <property type="match status" value="1"/>
</dbReference>
<dbReference type="PANTHER" id="PTHR23152">
    <property type="entry name" value="2-OXOGLUTARATE DEHYDROGENASE"/>
    <property type="match status" value="1"/>
</dbReference>
<evidence type="ECO:0000256" key="9">
    <source>
        <dbReference type="ARBA" id="ARBA00023268"/>
    </source>
</evidence>
<dbReference type="Pfam" id="PF16078">
    <property type="entry name" value="2-oxogl_dehyd_N"/>
    <property type="match status" value="1"/>
</dbReference>
<dbReference type="RefSeq" id="WP_210052832.1">
    <property type="nucleotide sequence ID" value="NZ_BAAAMH010000022.1"/>
</dbReference>
<evidence type="ECO:0000313" key="15">
    <source>
        <dbReference type="Proteomes" id="UP000758168"/>
    </source>
</evidence>
<accession>A0ABS4Z3P3</accession>
<evidence type="ECO:0000256" key="12">
    <source>
        <dbReference type="SAM" id="MobiDB-lite"/>
    </source>
</evidence>
<dbReference type="Gene3D" id="3.30.559.10">
    <property type="entry name" value="Chloramphenicol acetyltransferase-like domain"/>
    <property type="match status" value="1"/>
</dbReference>
<dbReference type="InterPro" id="IPR011603">
    <property type="entry name" value="2oxoglutarate_DH_E1"/>
</dbReference>
<comment type="cofactor">
    <cofactor evidence="2">
        <name>thiamine diphosphate</name>
        <dbReference type="ChEBI" id="CHEBI:58937"/>
    </cofactor>
</comment>
<feature type="compositionally biased region" description="Polar residues" evidence="12">
    <location>
        <begin position="1"/>
        <end position="14"/>
    </location>
</feature>
<keyword evidence="15" id="KW-1185">Reference proteome</keyword>
<dbReference type="Proteomes" id="UP000758168">
    <property type="component" value="Unassembled WGS sequence"/>
</dbReference>
<comment type="catalytic activity">
    <reaction evidence="10">
        <text>N(6)-[(R)-lipoyl]-L-lysyl-[protein] + 2-oxoglutarate + H(+) = N(6)-[(R)-S(8)-succinyldihydrolipoyl]-L-lysyl-[protein] + CO2</text>
        <dbReference type="Rhea" id="RHEA:12188"/>
        <dbReference type="Rhea" id="RHEA-COMP:10474"/>
        <dbReference type="Rhea" id="RHEA-COMP:20092"/>
        <dbReference type="ChEBI" id="CHEBI:15378"/>
        <dbReference type="ChEBI" id="CHEBI:16526"/>
        <dbReference type="ChEBI" id="CHEBI:16810"/>
        <dbReference type="ChEBI" id="CHEBI:83099"/>
        <dbReference type="ChEBI" id="CHEBI:83120"/>
        <dbReference type="EC" id="1.2.4.2"/>
    </reaction>
</comment>
<dbReference type="Gene3D" id="1.10.287.1150">
    <property type="entry name" value="TPP helical domain"/>
    <property type="match status" value="1"/>
</dbReference>
<keyword evidence="6" id="KW-0460">Magnesium</keyword>
<dbReference type="SMART" id="SM00861">
    <property type="entry name" value="Transket_pyr"/>
    <property type="match status" value="1"/>
</dbReference>
<keyword evidence="4" id="KW-0816">Tricarboxylic acid cycle</keyword>
<dbReference type="SUPFAM" id="SSF52518">
    <property type="entry name" value="Thiamin diphosphate-binding fold (THDP-binding)"/>
    <property type="match status" value="2"/>
</dbReference>
<evidence type="ECO:0000313" key="14">
    <source>
        <dbReference type="EMBL" id="MBP2415661.1"/>
    </source>
</evidence>
<evidence type="ECO:0000256" key="11">
    <source>
        <dbReference type="ARBA" id="ARBA00052761"/>
    </source>
</evidence>
<keyword evidence="5" id="KW-0479">Metal-binding</keyword>
<feature type="domain" description="Transketolase-like pyrimidine-binding" evidence="13">
    <location>
        <begin position="947"/>
        <end position="1140"/>
    </location>
</feature>
<dbReference type="CDD" id="cd02016">
    <property type="entry name" value="TPP_E1_OGDC_like"/>
    <property type="match status" value="1"/>
</dbReference>
<comment type="catalytic activity">
    <reaction evidence="11">
        <text>N(6)-[(R)-dihydrolipoyl]-L-lysyl-[protein] + succinyl-CoA = N(6)-[(R)-S(8)-succinyldihydrolipoyl]-L-lysyl-[protein] + CoA</text>
        <dbReference type="Rhea" id="RHEA:15213"/>
        <dbReference type="Rhea" id="RHEA-COMP:10475"/>
        <dbReference type="Rhea" id="RHEA-COMP:20092"/>
        <dbReference type="ChEBI" id="CHEBI:57287"/>
        <dbReference type="ChEBI" id="CHEBI:57292"/>
        <dbReference type="ChEBI" id="CHEBI:83100"/>
        <dbReference type="ChEBI" id="CHEBI:83120"/>
        <dbReference type="EC" id="2.3.1.61"/>
    </reaction>
</comment>
<feature type="compositionally biased region" description="Low complexity" evidence="12">
    <location>
        <begin position="110"/>
        <end position="129"/>
    </location>
</feature>
<dbReference type="Pfam" id="PF00198">
    <property type="entry name" value="2-oxoacid_dh"/>
    <property type="match status" value="1"/>
</dbReference>
<dbReference type="Pfam" id="PF16870">
    <property type="entry name" value="OxoGdeHyase_C"/>
    <property type="match status" value="1"/>
</dbReference>
<keyword evidence="9" id="KW-0511">Multifunctional enzyme</keyword>
<evidence type="ECO:0000256" key="7">
    <source>
        <dbReference type="ARBA" id="ARBA00023002"/>
    </source>
</evidence>
<dbReference type="InterPro" id="IPR031717">
    <property type="entry name" value="ODO-1/KGD_C"/>
</dbReference>
<dbReference type="SUPFAM" id="SSF52777">
    <property type="entry name" value="CoA-dependent acyltransferases"/>
    <property type="match status" value="1"/>
</dbReference>
<sequence length="1293" mass="141015">MPDSSSSTAPSGTTEETDFGANDWLLEEMYEQYTADPSSVDQTWATYFAEHGAPGATPEPSRTAAPQAAPAPAARTTAPPAAAKASSPAPDAPAGGTNGRTAASRPAEQAATPSAGPAATPPAAKGTTSRPNPTVEKPSTNREGRPATPGSRGGVPADPPNPSDRPDVASEEPVRTTLRGAPARTAKNMDLSLSVPTATSVRSLPVKLLIDQRVVINNHLRRARGGKVSYTHLIGYAMVQALKAVPAMNNSYQVVDGKPTMVVPAHINLGLAIDLPAKDGTRQLLVPSIKNCEKLDFAQFWAAYEQMVKKARAGQLAVTDFADTTITLTNPGTIGTNHSVPRLVQGQGTIIGVGSMDYPPEFQGSDPDRLSEMSVSKVLTLTSTYDHRIIQGAQSGQYLQRLHALLLGEDGFYDDIFAALRIPYAPIRWAQDVTTDHEDQIPKQARIMEMINAYRVRGHLMADTDPLEYRQRDHADLDVQNHGLTLWDLDRGFATGAFAGGQGVMKMRKILGILRDSYCRTTGIEYMHISEPAQRRWIQDRVERPHESLPRDEHLRILDKLNEAEIFETFLQTKFVGQKRFSLEGGESAIALLDEVCEQAADAGLEEVCIGMPHRGRLNVLANIVGKSYAQIFREFEGNIDPRTVQGSGDVKYHLGAEGEFTALSGSTIKTSVAANPSHLEAVNPVLEGIARAKQDILDRGAEFPVLPVLMHGDAAFAGQGVVAETLNLSQLRGYRTGGTIHIIVNNQVGFTTSPTESRSSIYSTDVARMVAAPIFHVNGDDPEACIRVARLAFEFRQTFHKDVVIDIVCYRRRGHNEGDDPSFTQPKMYDLIERKRSTRKLYTEALIGRGDITVEDAEAVMTKFQQRLESVFKEVRDPELPPRESGYSRVPAYPSKAAADHGTAVSLEALKKISDAHTTFPDAFHVHPKVMPQLQRRAAAITQGPIDWATGEILALGSLLLEGRTVRLTGQDTRRGTFVQRFAAIIDRVTGESWVPLKHLDDDQGKFHVFDSLLSEYAAMGFEYGYSVARPEALVLWEAQFGDFANGAQIIIDEFITSGQAKWTQKSGVVLLLPHGYEGQGPDHSSARIERFLTLAAEDAFAVAQPSTPASYFHLLRAQALGERHRPLIVATPKSMLRNKQAVSDPSDFTSGGWRPVLSDPTVTDPSRVERVLLCSGKVRWDLVTKRAKEGLEGKVAIVPVERLYPLPAAEIAEELSRFPQVDEVRWVQDEPANQGAWPFMALNLPDALAEAAPGKRWELLPVTREAASAPSVGSAKVHEVQQRSLVDAAFA</sequence>
<evidence type="ECO:0000256" key="10">
    <source>
        <dbReference type="ARBA" id="ARBA00051911"/>
    </source>
</evidence>
<dbReference type="NCBIfam" id="NF006914">
    <property type="entry name" value="PRK09404.1"/>
    <property type="match status" value="1"/>
</dbReference>
<protein>
    <submittedName>
        <fullName evidence="14">2-oxoglutarate dehydrogenase E1 component</fullName>
        <ecNumber evidence="14">1.2.4.2</ecNumber>
    </submittedName>
</protein>
<dbReference type="EC" id="1.2.4.2" evidence="14"/>
<name>A0ABS4Z3P3_9ACTN</name>
<evidence type="ECO:0000256" key="4">
    <source>
        <dbReference type="ARBA" id="ARBA00022532"/>
    </source>
</evidence>
<feature type="region of interest" description="Disordered" evidence="12">
    <location>
        <begin position="1"/>
        <end position="25"/>
    </location>
</feature>
<evidence type="ECO:0000256" key="1">
    <source>
        <dbReference type="ARBA" id="ARBA00001946"/>
    </source>
</evidence>
<keyword evidence="8" id="KW-0786">Thiamine pyrophosphate</keyword>